<feature type="domain" description="Peptidase S8/S53" evidence="6">
    <location>
        <begin position="217"/>
        <end position="452"/>
    </location>
</feature>
<keyword evidence="3" id="KW-0378">Hydrolase</keyword>
<gene>
    <name evidence="7" type="ORF">JMN32_15285</name>
</gene>
<comment type="similarity">
    <text evidence="1 5">Belongs to the peptidase S8 family.</text>
</comment>
<protein>
    <submittedName>
        <fullName evidence="7">S8 family serine peptidase</fullName>
    </submittedName>
</protein>
<dbReference type="InterPro" id="IPR000209">
    <property type="entry name" value="Peptidase_S8/S53_dom"/>
</dbReference>
<dbReference type="GO" id="GO:0004252">
    <property type="term" value="F:serine-type endopeptidase activity"/>
    <property type="evidence" value="ECO:0007669"/>
    <property type="project" value="InterPro"/>
</dbReference>
<dbReference type="InterPro" id="IPR023828">
    <property type="entry name" value="Peptidase_S8_Ser-AS"/>
</dbReference>
<dbReference type="RefSeq" id="WP_202857219.1">
    <property type="nucleotide sequence ID" value="NZ_JAEUGD010000053.1"/>
</dbReference>
<dbReference type="AlphaFoldDB" id="A0A937KEY2"/>
<comment type="caution">
    <text evidence="5">Lacks conserved residue(s) required for the propagation of feature annotation.</text>
</comment>
<dbReference type="PANTHER" id="PTHR43806">
    <property type="entry name" value="PEPTIDASE S8"/>
    <property type="match status" value="1"/>
</dbReference>
<evidence type="ECO:0000313" key="8">
    <source>
        <dbReference type="Proteomes" id="UP000614216"/>
    </source>
</evidence>
<evidence type="ECO:0000256" key="2">
    <source>
        <dbReference type="ARBA" id="ARBA00022670"/>
    </source>
</evidence>
<evidence type="ECO:0000256" key="3">
    <source>
        <dbReference type="ARBA" id="ARBA00022801"/>
    </source>
</evidence>
<evidence type="ECO:0000256" key="1">
    <source>
        <dbReference type="ARBA" id="ARBA00011073"/>
    </source>
</evidence>
<dbReference type="Gene3D" id="3.40.50.200">
    <property type="entry name" value="Peptidase S8/S53 domain"/>
    <property type="match status" value="1"/>
</dbReference>
<sequence length="802" mass="87395">MKNQHNLSCFTLDQRRKTRPYMNGHGKIKPYSGFIIARFSDQFAYMEGEDIKDFAKKNKIDRISALLEKHPPRSVRRSIKSVPVSRLKELETKAQNSDLPPLNSLSNYWRLDYRNYEGDLDELVQAYQDTFEIEVAYKEYSVTDPVINAADDTLAAQQGYLEAAPDGIDARWAWTQPNSEGVGVGLVDLEQGWIPGHEDLTAAGPALVFNDNRHGVGTYLGDHGTAVLGEIIGVDNTRGVVGIAPSVNFVKMVSHYEAATGTALHVADAIVAAITNMNAGDVLLLEVQRNYFPTETDSADFDAIRLAVANGIVVVEAAGNGNNDLDLWVNGAGLSILNRSSMDFRDSGAIMVGASTAALPHNRAWFSNYGTRIDCYAWGEEIVTSGYSNRQGNTSLGGETTGTYNDDYTSTFGGTSGASPIIVGAALTLQGMYKATALTLLSPLQMRSLLADPVTGTPQGVAVAGNIGVMPDLRAIIENTLELTADVYMRDYVGDIGVVPSTGAISASPDIIVASALVADPTVAFGEGSGTENSNTLGYTVEFGQDNYIYVRVKNRGGSDANGVTSTVYWSEVSTLVTPNMWNLIGTSSPVNVPVGDTLVVTDPITWASADIPATGHYCFVGILNHSQDSAPPIPGPANFDWDDFTNFIRNYNNVTWRNFNVVDVDPSEPNVAMEFNITGAPDKRRYFDLELQRALPRGANLWLELPYNLYAAMNIKGIEAKIDRRKLLAKVLLPNLKRIRLCNLLLPKGAKYKCRFIVSGGRGFENGVHQVAIRQISKKLEVGRISWAIRPEQRKRSKKGK</sequence>
<dbReference type="SUPFAM" id="SSF52743">
    <property type="entry name" value="Subtilisin-like"/>
    <property type="match status" value="1"/>
</dbReference>
<evidence type="ECO:0000259" key="6">
    <source>
        <dbReference type="Pfam" id="PF00082"/>
    </source>
</evidence>
<organism evidence="7 8">
    <name type="scientific">Fulvivirga marina</name>
    <dbReference type="NCBI Taxonomy" id="2494733"/>
    <lineage>
        <taxon>Bacteria</taxon>
        <taxon>Pseudomonadati</taxon>
        <taxon>Bacteroidota</taxon>
        <taxon>Cytophagia</taxon>
        <taxon>Cytophagales</taxon>
        <taxon>Fulvivirgaceae</taxon>
        <taxon>Fulvivirga</taxon>
    </lineage>
</organism>
<evidence type="ECO:0000256" key="4">
    <source>
        <dbReference type="ARBA" id="ARBA00022825"/>
    </source>
</evidence>
<keyword evidence="8" id="KW-1185">Reference proteome</keyword>
<name>A0A937KEY2_9BACT</name>
<evidence type="ECO:0000256" key="5">
    <source>
        <dbReference type="PROSITE-ProRule" id="PRU01240"/>
    </source>
</evidence>
<dbReference type="InterPro" id="IPR034073">
    <property type="entry name" value="Subtilisin_DY-like_dom"/>
</dbReference>
<dbReference type="InterPro" id="IPR050131">
    <property type="entry name" value="Peptidase_S8_subtilisin-like"/>
</dbReference>
<dbReference type="Pfam" id="PF00082">
    <property type="entry name" value="Peptidase_S8"/>
    <property type="match status" value="1"/>
</dbReference>
<dbReference type="EMBL" id="JAEUGD010000053">
    <property type="protein sequence ID" value="MBL6447680.1"/>
    <property type="molecule type" value="Genomic_DNA"/>
</dbReference>
<evidence type="ECO:0000313" key="7">
    <source>
        <dbReference type="EMBL" id="MBL6447680.1"/>
    </source>
</evidence>
<keyword evidence="4" id="KW-0720">Serine protease</keyword>
<dbReference type="GO" id="GO:0006508">
    <property type="term" value="P:proteolysis"/>
    <property type="evidence" value="ECO:0007669"/>
    <property type="project" value="UniProtKB-KW"/>
</dbReference>
<dbReference type="CDD" id="cd04843">
    <property type="entry name" value="Peptidases_S8_11"/>
    <property type="match status" value="1"/>
</dbReference>
<proteinExistence type="inferred from homology"/>
<dbReference type="PROSITE" id="PS51892">
    <property type="entry name" value="SUBTILASE"/>
    <property type="match status" value="1"/>
</dbReference>
<dbReference type="Proteomes" id="UP000614216">
    <property type="component" value="Unassembled WGS sequence"/>
</dbReference>
<dbReference type="PANTHER" id="PTHR43806:SF11">
    <property type="entry name" value="CEREVISIN-RELATED"/>
    <property type="match status" value="1"/>
</dbReference>
<dbReference type="InterPro" id="IPR036852">
    <property type="entry name" value="Peptidase_S8/S53_dom_sf"/>
</dbReference>
<keyword evidence="2" id="KW-0645">Protease</keyword>
<comment type="caution">
    <text evidence="7">The sequence shown here is derived from an EMBL/GenBank/DDBJ whole genome shotgun (WGS) entry which is preliminary data.</text>
</comment>
<reference evidence="7" key="1">
    <citation type="submission" date="2021-01" db="EMBL/GenBank/DDBJ databases">
        <title>Fulvivirga kasyanovii gen. nov., sp nov., a novel member of the phylum Bacteroidetes isolated from seawater in a mussel farm.</title>
        <authorList>
            <person name="Zhao L.-H."/>
            <person name="Wang Z.-J."/>
        </authorList>
    </citation>
    <scope>NUCLEOTIDE SEQUENCE</scope>
    <source>
        <strain evidence="7">29W222</strain>
    </source>
</reference>
<accession>A0A937KEY2</accession>
<dbReference type="PROSITE" id="PS00138">
    <property type="entry name" value="SUBTILASE_SER"/>
    <property type="match status" value="1"/>
</dbReference>